<name>X1SQM8_9ZZZZ</name>
<reference evidence="1" key="1">
    <citation type="journal article" date="2014" name="Front. Microbiol.">
        <title>High frequency of phylogenetically diverse reductive dehalogenase-homologous genes in deep subseafloor sedimentary metagenomes.</title>
        <authorList>
            <person name="Kawai M."/>
            <person name="Futagami T."/>
            <person name="Toyoda A."/>
            <person name="Takaki Y."/>
            <person name="Nishi S."/>
            <person name="Hori S."/>
            <person name="Arai W."/>
            <person name="Tsubouchi T."/>
            <person name="Morono Y."/>
            <person name="Uchiyama I."/>
            <person name="Ito T."/>
            <person name="Fujiyama A."/>
            <person name="Inagaki F."/>
            <person name="Takami H."/>
        </authorList>
    </citation>
    <scope>NUCLEOTIDE SEQUENCE</scope>
    <source>
        <strain evidence="1">Expedition CK06-06</strain>
    </source>
</reference>
<sequence>MEKVDKVITCPHCKELIGVIPQEIKVIKKEEEIALNTGDCVDCEFAWILSKEEMDYQNQGLAPADSGKKVIAFCEMEHDRHIFFTKEDFRDKKNSCG</sequence>
<gene>
    <name evidence="1" type="ORF">S12H4_16329</name>
</gene>
<organism evidence="1">
    <name type="scientific">marine sediment metagenome</name>
    <dbReference type="NCBI Taxonomy" id="412755"/>
    <lineage>
        <taxon>unclassified sequences</taxon>
        <taxon>metagenomes</taxon>
        <taxon>ecological metagenomes</taxon>
    </lineage>
</organism>
<comment type="caution">
    <text evidence="1">The sequence shown here is derived from an EMBL/GenBank/DDBJ whole genome shotgun (WGS) entry which is preliminary data.</text>
</comment>
<accession>X1SQM8</accession>
<dbReference type="AlphaFoldDB" id="X1SQM8"/>
<feature type="non-terminal residue" evidence="1">
    <location>
        <position position="97"/>
    </location>
</feature>
<dbReference type="EMBL" id="BARW01007893">
    <property type="protein sequence ID" value="GAI77645.1"/>
    <property type="molecule type" value="Genomic_DNA"/>
</dbReference>
<proteinExistence type="predicted"/>
<protein>
    <submittedName>
        <fullName evidence="1">Uncharacterized protein</fullName>
    </submittedName>
</protein>
<evidence type="ECO:0000313" key="1">
    <source>
        <dbReference type="EMBL" id="GAI77645.1"/>
    </source>
</evidence>